<name>A0ABW6KL83_9BACI</name>
<dbReference type="PROSITE" id="PS50109">
    <property type="entry name" value="HIS_KIN"/>
    <property type="match status" value="1"/>
</dbReference>
<sequence>MKPTIDSDHKKNCKDEINREYKLSNIFSSISDGIIIFDQNGIIIDVNDSICEVLGIDRYDLIQSNLESHIPKDRQYKVKKIMEILSRKNEAKGNLPLLNGDNTLYFDLIANKLIDSNLYITILRNVTEKNVLEQKVKKNSELYKDLFVEALDAIVFWDNDGQVIDANDSACKIFECHLDELKTRKLDEFVPLKDEKYYKIVNTLKSTGSVRDQLLFLMPNGQNKILEFTSKLNAVDGNNIIILRNVTERYRMEEELRHSERKFRNIFEGALEGILLWNDKSEIIDINESGLRMLELSKNDIVGKSFFNFLKYSNVVEDEIYAKRKVLLENGQIKGILPLRLESGNVKYFEFSSKHNVLLNISLTVFKDITDKLNMEEQLRKSDTLNVIGQLAAGIAHEIRNPMTALKGFIQLLEDSFKEEHSMYFSVITTELNRIDSIINEFLILAKPQAVMFVEKDVAKIMQETVDLLSAQAVLHNVQFNMVLGNEIPSIYCEPNQLKKVFINIIKNAIEVMPTGGIITIIMKETDDHKVHISIRDEGSGIPDEKLKRLGEPFYTTKERGTGLGLMVTYKIVEEHEGNIQVESELGVGTTFNIYLPLKKGNK</sequence>
<dbReference type="SUPFAM" id="SSF55874">
    <property type="entry name" value="ATPase domain of HSP90 chaperone/DNA topoisomerase II/histidine kinase"/>
    <property type="match status" value="1"/>
</dbReference>
<dbReference type="Pfam" id="PF00512">
    <property type="entry name" value="HisKA"/>
    <property type="match status" value="1"/>
</dbReference>
<dbReference type="InterPro" id="IPR013656">
    <property type="entry name" value="PAS_4"/>
</dbReference>
<dbReference type="InterPro" id="IPR003661">
    <property type="entry name" value="HisK_dim/P_dom"/>
</dbReference>
<evidence type="ECO:0000259" key="9">
    <source>
        <dbReference type="PROSITE" id="PS50109"/>
    </source>
</evidence>
<dbReference type="InterPro" id="IPR013767">
    <property type="entry name" value="PAS_fold"/>
</dbReference>
<dbReference type="InterPro" id="IPR003594">
    <property type="entry name" value="HATPase_dom"/>
</dbReference>
<reference evidence="11 12" key="1">
    <citation type="submission" date="2024-08" db="EMBL/GenBank/DDBJ databases">
        <title>Two novel Cytobacillus novel species.</title>
        <authorList>
            <person name="Liu G."/>
        </authorList>
    </citation>
    <scope>NUCLEOTIDE SEQUENCE [LARGE SCALE GENOMIC DNA]</scope>
    <source>
        <strain evidence="11 12">FJAT-54145</strain>
    </source>
</reference>
<dbReference type="Gene3D" id="3.30.450.20">
    <property type="entry name" value="PAS domain"/>
    <property type="match status" value="3"/>
</dbReference>
<dbReference type="InterPro" id="IPR000014">
    <property type="entry name" value="PAS"/>
</dbReference>
<evidence type="ECO:0000256" key="4">
    <source>
        <dbReference type="ARBA" id="ARBA00022679"/>
    </source>
</evidence>
<dbReference type="InterPro" id="IPR005467">
    <property type="entry name" value="His_kinase_dom"/>
</dbReference>
<dbReference type="RefSeq" id="WP_389364238.1">
    <property type="nucleotide sequence ID" value="NZ_JBIACK010000017.1"/>
</dbReference>
<dbReference type="SMART" id="SM00388">
    <property type="entry name" value="HisKA"/>
    <property type="match status" value="1"/>
</dbReference>
<comment type="catalytic activity">
    <reaction evidence="1">
        <text>ATP + protein L-histidine = ADP + protein N-phospho-L-histidine.</text>
        <dbReference type="EC" id="2.7.13.3"/>
    </reaction>
</comment>
<dbReference type="Proteomes" id="UP001601059">
    <property type="component" value="Unassembled WGS sequence"/>
</dbReference>
<organism evidence="11 12">
    <name type="scientific">Cytobacillus spartinae</name>
    <dbReference type="NCBI Taxonomy" id="3299023"/>
    <lineage>
        <taxon>Bacteria</taxon>
        <taxon>Bacillati</taxon>
        <taxon>Bacillota</taxon>
        <taxon>Bacilli</taxon>
        <taxon>Bacillales</taxon>
        <taxon>Bacillaceae</taxon>
        <taxon>Cytobacillus</taxon>
    </lineage>
</organism>
<dbReference type="SMART" id="SM00091">
    <property type="entry name" value="PAS"/>
    <property type="match status" value="3"/>
</dbReference>
<dbReference type="InterPro" id="IPR004358">
    <property type="entry name" value="Sig_transdc_His_kin-like_C"/>
</dbReference>
<keyword evidence="12" id="KW-1185">Reference proteome</keyword>
<evidence type="ECO:0000256" key="8">
    <source>
        <dbReference type="ARBA" id="ARBA00023012"/>
    </source>
</evidence>
<proteinExistence type="predicted"/>
<keyword evidence="6" id="KW-0418">Kinase</keyword>
<dbReference type="EC" id="2.7.13.3" evidence="2"/>
<dbReference type="PROSITE" id="PS50112">
    <property type="entry name" value="PAS"/>
    <property type="match status" value="2"/>
</dbReference>
<dbReference type="EMBL" id="JBIACK010000017">
    <property type="protein sequence ID" value="MFE8703590.1"/>
    <property type="molecule type" value="Genomic_DNA"/>
</dbReference>
<dbReference type="Pfam" id="PF13426">
    <property type="entry name" value="PAS_9"/>
    <property type="match status" value="1"/>
</dbReference>
<evidence type="ECO:0000256" key="1">
    <source>
        <dbReference type="ARBA" id="ARBA00000085"/>
    </source>
</evidence>
<dbReference type="PRINTS" id="PR00344">
    <property type="entry name" value="BCTRLSENSOR"/>
</dbReference>
<dbReference type="CDD" id="cd00130">
    <property type="entry name" value="PAS"/>
    <property type="match status" value="3"/>
</dbReference>
<dbReference type="SUPFAM" id="SSF47384">
    <property type="entry name" value="Homodimeric domain of signal transducing histidine kinase"/>
    <property type="match status" value="1"/>
</dbReference>
<keyword evidence="3" id="KW-0597">Phosphoprotein</keyword>
<dbReference type="InterPro" id="IPR035965">
    <property type="entry name" value="PAS-like_dom_sf"/>
</dbReference>
<evidence type="ECO:0000259" key="10">
    <source>
        <dbReference type="PROSITE" id="PS50112"/>
    </source>
</evidence>
<feature type="domain" description="PAS" evidence="10">
    <location>
        <begin position="19"/>
        <end position="88"/>
    </location>
</feature>
<dbReference type="InterPro" id="IPR036890">
    <property type="entry name" value="HATPase_C_sf"/>
</dbReference>
<comment type="caution">
    <text evidence="11">The sequence shown here is derived from an EMBL/GenBank/DDBJ whole genome shotgun (WGS) entry which is preliminary data.</text>
</comment>
<dbReference type="Pfam" id="PF02518">
    <property type="entry name" value="HATPase_c"/>
    <property type="match status" value="1"/>
</dbReference>
<keyword evidence="4" id="KW-0808">Transferase</keyword>
<dbReference type="CDD" id="cd00082">
    <property type="entry name" value="HisKA"/>
    <property type="match status" value="1"/>
</dbReference>
<dbReference type="PANTHER" id="PTHR43065:SF34">
    <property type="entry name" value="SPORULATION KINASE A"/>
    <property type="match status" value="1"/>
</dbReference>
<gene>
    <name evidence="11" type="ORF">ACFYKX_23780</name>
</gene>
<dbReference type="Gene3D" id="1.10.287.130">
    <property type="match status" value="1"/>
</dbReference>
<feature type="domain" description="Histidine kinase" evidence="9">
    <location>
        <begin position="394"/>
        <end position="600"/>
    </location>
</feature>
<evidence type="ECO:0000256" key="6">
    <source>
        <dbReference type="ARBA" id="ARBA00022777"/>
    </source>
</evidence>
<dbReference type="Pfam" id="PF08448">
    <property type="entry name" value="PAS_4"/>
    <property type="match status" value="1"/>
</dbReference>
<protein>
    <recommendedName>
        <fullName evidence="2">histidine kinase</fullName>
        <ecNumber evidence="2">2.7.13.3</ecNumber>
    </recommendedName>
</protein>
<dbReference type="PANTHER" id="PTHR43065">
    <property type="entry name" value="SENSOR HISTIDINE KINASE"/>
    <property type="match status" value="1"/>
</dbReference>
<feature type="domain" description="PAS" evidence="10">
    <location>
        <begin position="259"/>
        <end position="307"/>
    </location>
</feature>
<keyword evidence="8" id="KW-0902">Two-component regulatory system</keyword>
<evidence type="ECO:0000256" key="3">
    <source>
        <dbReference type="ARBA" id="ARBA00022553"/>
    </source>
</evidence>
<keyword evidence="5" id="KW-0547">Nucleotide-binding</keyword>
<accession>A0ABW6KL83</accession>
<evidence type="ECO:0000256" key="7">
    <source>
        <dbReference type="ARBA" id="ARBA00022840"/>
    </source>
</evidence>
<dbReference type="Gene3D" id="3.30.565.10">
    <property type="entry name" value="Histidine kinase-like ATPase, C-terminal domain"/>
    <property type="match status" value="1"/>
</dbReference>
<dbReference type="NCBIfam" id="TIGR00229">
    <property type="entry name" value="sensory_box"/>
    <property type="match status" value="3"/>
</dbReference>
<keyword evidence="7" id="KW-0067">ATP-binding</keyword>
<evidence type="ECO:0000256" key="2">
    <source>
        <dbReference type="ARBA" id="ARBA00012438"/>
    </source>
</evidence>
<dbReference type="SUPFAM" id="SSF55785">
    <property type="entry name" value="PYP-like sensor domain (PAS domain)"/>
    <property type="match status" value="3"/>
</dbReference>
<evidence type="ECO:0000313" key="12">
    <source>
        <dbReference type="Proteomes" id="UP001601059"/>
    </source>
</evidence>
<evidence type="ECO:0000256" key="5">
    <source>
        <dbReference type="ARBA" id="ARBA00022741"/>
    </source>
</evidence>
<evidence type="ECO:0000313" key="11">
    <source>
        <dbReference type="EMBL" id="MFE8703590.1"/>
    </source>
</evidence>
<dbReference type="Pfam" id="PF00989">
    <property type="entry name" value="PAS"/>
    <property type="match status" value="1"/>
</dbReference>
<dbReference type="InterPro" id="IPR036097">
    <property type="entry name" value="HisK_dim/P_sf"/>
</dbReference>
<dbReference type="SMART" id="SM00387">
    <property type="entry name" value="HATPase_c"/>
    <property type="match status" value="1"/>
</dbReference>